<evidence type="ECO:0000256" key="1">
    <source>
        <dbReference type="ARBA" id="ARBA00012513"/>
    </source>
</evidence>
<dbReference type="SUPFAM" id="SSF56112">
    <property type="entry name" value="Protein kinase-like (PK-like)"/>
    <property type="match status" value="1"/>
</dbReference>
<dbReference type="KEGG" id="nco:AAW31_09950"/>
<dbReference type="Gene3D" id="1.25.40.10">
    <property type="entry name" value="Tetratricopeptide repeat domain"/>
    <property type="match status" value="1"/>
</dbReference>
<keyword evidence="3" id="KW-0547">Nucleotide-binding</keyword>
<feature type="domain" description="Protein kinase" evidence="7">
    <location>
        <begin position="18"/>
        <end position="301"/>
    </location>
</feature>
<protein>
    <recommendedName>
        <fullName evidence="1">non-specific serine/threonine protein kinase</fullName>
        <ecNumber evidence="1">2.7.11.1</ecNumber>
    </recommendedName>
</protein>
<evidence type="ECO:0000256" key="5">
    <source>
        <dbReference type="ARBA" id="ARBA00022840"/>
    </source>
</evidence>
<evidence type="ECO:0000313" key="11">
    <source>
        <dbReference type="Proteomes" id="UP000324176"/>
    </source>
</evidence>
<dbReference type="EMBL" id="CP011451">
    <property type="protein sequence ID" value="AKH38065.1"/>
    <property type="molecule type" value="Genomic_DNA"/>
</dbReference>
<reference evidence="9 11" key="3">
    <citation type="submission" date="2019-07" db="EMBL/GenBank/DDBJ databases">
        <title>Active sludge and wastewater microbial communities from Klosterneuburg, Austria.</title>
        <authorList>
            <person name="Wagner M."/>
        </authorList>
    </citation>
    <scope>NUCLEOTIDE SEQUENCE [LARGE SCALE GENOMIC DNA]</scope>
    <source>
        <strain evidence="9 11">Nm2</strain>
    </source>
</reference>
<gene>
    <name evidence="8" type="ORF">AAW31_09950</name>
    <name evidence="9" type="ORF">BCL69_10229</name>
</gene>
<keyword evidence="10" id="KW-1185">Reference proteome</keyword>
<evidence type="ECO:0000313" key="8">
    <source>
        <dbReference type="EMBL" id="AKH38065.1"/>
    </source>
</evidence>
<keyword evidence="5" id="KW-0067">ATP-binding</keyword>
<dbReference type="EC" id="2.7.11.1" evidence="1"/>
<reference evidence="8 10" key="2">
    <citation type="journal article" date="2016" name="Genome Announc.">
        <title>Genome Sequence of Nitrosomonas communis Strain Nm2, a Mesophilic Ammonia-Oxidizing Bacterium Isolated from Mediterranean Soil.</title>
        <authorList>
            <person name="Kozlowski J.A."/>
            <person name="Kits K.D."/>
            <person name="Stein L.Y."/>
        </authorList>
    </citation>
    <scope>NUCLEOTIDE SEQUENCE [LARGE SCALE GENOMIC DNA]</scope>
    <source>
        <strain evidence="8 10">Nm2</strain>
    </source>
</reference>
<feature type="region of interest" description="Disordered" evidence="6">
    <location>
        <begin position="351"/>
        <end position="378"/>
    </location>
</feature>
<proteinExistence type="predicted"/>
<dbReference type="EMBL" id="VNHT01000022">
    <property type="protein sequence ID" value="TYP88155.1"/>
    <property type="molecule type" value="Genomic_DNA"/>
</dbReference>
<dbReference type="GO" id="GO:0005524">
    <property type="term" value="F:ATP binding"/>
    <property type="evidence" value="ECO:0007669"/>
    <property type="project" value="UniProtKB-KW"/>
</dbReference>
<dbReference type="Proteomes" id="UP000034156">
    <property type="component" value="Chromosome"/>
</dbReference>
<keyword evidence="4 8" id="KW-0418">Kinase</keyword>
<keyword evidence="2" id="KW-0808">Transferase</keyword>
<dbReference type="SUPFAM" id="SSF48452">
    <property type="entry name" value="TPR-like"/>
    <property type="match status" value="1"/>
</dbReference>
<dbReference type="GO" id="GO:0004674">
    <property type="term" value="F:protein serine/threonine kinase activity"/>
    <property type="evidence" value="ECO:0007669"/>
    <property type="project" value="UniProtKB-KW"/>
</dbReference>
<organism evidence="8 10">
    <name type="scientific">Nitrosomonas communis</name>
    <dbReference type="NCBI Taxonomy" id="44574"/>
    <lineage>
        <taxon>Bacteria</taxon>
        <taxon>Pseudomonadati</taxon>
        <taxon>Pseudomonadota</taxon>
        <taxon>Betaproteobacteria</taxon>
        <taxon>Nitrosomonadales</taxon>
        <taxon>Nitrosomonadaceae</taxon>
        <taxon>Nitrosomonas</taxon>
    </lineage>
</organism>
<evidence type="ECO:0000313" key="9">
    <source>
        <dbReference type="EMBL" id="TYP88155.1"/>
    </source>
</evidence>
<evidence type="ECO:0000313" key="10">
    <source>
        <dbReference type="Proteomes" id="UP000034156"/>
    </source>
</evidence>
<feature type="compositionally biased region" description="Polar residues" evidence="6">
    <location>
        <begin position="420"/>
        <end position="446"/>
    </location>
</feature>
<dbReference type="PANTHER" id="PTHR43671:SF13">
    <property type="entry name" value="SERINE_THREONINE-PROTEIN KINASE NEK2"/>
    <property type="match status" value="1"/>
</dbReference>
<keyword evidence="8" id="KW-0723">Serine/threonine-protein kinase</keyword>
<feature type="compositionally biased region" description="Polar residues" evidence="6">
    <location>
        <begin position="390"/>
        <end position="411"/>
    </location>
</feature>
<evidence type="ECO:0000256" key="3">
    <source>
        <dbReference type="ARBA" id="ARBA00022741"/>
    </source>
</evidence>
<dbReference type="Pfam" id="PF00069">
    <property type="entry name" value="Pkinase"/>
    <property type="match status" value="1"/>
</dbReference>
<evidence type="ECO:0000256" key="6">
    <source>
        <dbReference type="SAM" id="MobiDB-lite"/>
    </source>
</evidence>
<evidence type="ECO:0000256" key="4">
    <source>
        <dbReference type="ARBA" id="ARBA00022777"/>
    </source>
</evidence>
<feature type="region of interest" description="Disordered" evidence="6">
    <location>
        <begin position="390"/>
        <end position="455"/>
    </location>
</feature>
<dbReference type="Proteomes" id="UP000324176">
    <property type="component" value="Unassembled WGS sequence"/>
</dbReference>
<dbReference type="InterPro" id="IPR011990">
    <property type="entry name" value="TPR-like_helical_dom_sf"/>
</dbReference>
<dbReference type="SMART" id="SM00220">
    <property type="entry name" value="S_TKc"/>
    <property type="match status" value="1"/>
</dbReference>
<dbReference type="InterPro" id="IPR011009">
    <property type="entry name" value="Kinase-like_dom_sf"/>
</dbReference>
<dbReference type="PATRIC" id="fig|44574.3.peg.2414"/>
<accession>A0A0F7KC48</accession>
<dbReference type="InterPro" id="IPR050660">
    <property type="entry name" value="NEK_Ser/Thr_kinase"/>
</dbReference>
<dbReference type="AlphaFoldDB" id="A0A0F7KC48"/>
<evidence type="ECO:0000259" key="7">
    <source>
        <dbReference type="PROSITE" id="PS50011"/>
    </source>
</evidence>
<name>A0A0F7KC48_9PROT</name>
<dbReference type="InterPro" id="IPR000719">
    <property type="entry name" value="Prot_kinase_dom"/>
</dbReference>
<dbReference type="Gene3D" id="1.10.510.10">
    <property type="entry name" value="Transferase(Phosphotransferase) domain 1"/>
    <property type="match status" value="1"/>
</dbReference>
<dbReference type="PROSITE" id="PS50011">
    <property type="entry name" value="PROTEIN_KINASE_DOM"/>
    <property type="match status" value="1"/>
</dbReference>
<sequence length="556" mass="61106">MASIHDQILPEGTQIGVFEIKDTLKIGAFDIIYHGWNRHIKEQVEIHEYFPHDFAIRASDGLAVEPKSPSDKVNFEYGLKVFLHQAEILMQIEHPNIAGAENVLQFNGTAYQLMAHQEGLSLNKLVQPDTIIAETELIFILISILDALQEVHKCKIIHGGIQPSAILLDKNGEPLLTHFSAARLAIAARTSNLANELATGYAAVEQYEQASVPGPATDFYALGATLYYCMTQRHPDAVQSRIMALSKGEPDPMTLPTESAGTAYSAELLQAINWMLRPDYNDRPQSAAEILMLLKSTHTESQANPATTEQKTVDDTGSSAVAKRFIGMGLMIGMIAAIAAGLWFSEKASEPFDDQPDTIATQPPATYHNDQTSLAPEGPEDQTVALARNQASQPENRQIPTQTPSSAANRSVNKEELQDNAATASKSNAGQQQMAVKSLISQSADQDLSAKPRDEDTIKMHLAAAEKAMKAMRFTTPRRDNAYKYYQMVLAIDPDNVEALSGLQRIVDQYAQLIDKARIDGRLEQAGLYLQRAESVLPDDPKLHRIRAELAVAKKN</sequence>
<dbReference type="RefSeq" id="WP_046850131.1">
    <property type="nucleotide sequence ID" value="NZ_CP011451.1"/>
</dbReference>
<dbReference type="OrthoDB" id="9791419at2"/>
<feature type="compositionally biased region" description="Polar residues" evidence="6">
    <location>
        <begin position="358"/>
        <end position="374"/>
    </location>
</feature>
<dbReference type="PANTHER" id="PTHR43671">
    <property type="entry name" value="SERINE/THREONINE-PROTEIN KINASE NEK"/>
    <property type="match status" value="1"/>
</dbReference>
<reference evidence="10" key="1">
    <citation type="submission" date="2015-05" db="EMBL/GenBank/DDBJ databases">
        <title>Draft genome of Nitrosomonas communis strain Nm2.</title>
        <authorList>
            <person name="Kozlowski J.A."/>
            <person name="Kits K.D."/>
            <person name="Stein L.Y."/>
        </authorList>
    </citation>
    <scope>NUCLEOTIDE SEQUENCE [LARGE SCALE GENOMIC DNA]</scope>
    <source>
        <strain evidence="10">Nm2</strain>
    </source>
</reference>
<evidence type="ECO:0000256" key="2">
    <source>
        <dbReference type="ARBA" id="ARBA00022679"/>
    </source>
</evidence>